<dbReference type="InterPro" id="IPR004670">
    <property type="entry name" value="NhaA"/>
</dbReference>
<keyword evidence="3" id="KW-0804">Transcription</keyword>
<name>A0ABV6AXM0_9DEIO</name>
<evidence type="ECO:0000256" key="3">
    <source>
        <dbReference type="ARBA" id="ARBA00023163"/>
    </source>
</evidence>
<organism evidence="6 7">
    <name type="scientific">Deinococcus oregonensis</name>
    <dbReference type="NCBI Taxonomy" id="1805970"/>
    <lineage>
        <taxon>Bacteria</taxon>
        <taxon>Thermotogati</taxon>
        <taxon>Deinococcota</taxon>
        <taxon>Deinococci</taxon>
        <taxon>Deinococcales</taxon>
        <taxon>Deinococcaceae</taxon>
        <taxon>Deinococcus</taxon>
    </lineage>
</organism>
<feature type="region of interest" description="Disordered" evidence="4">
    <location>
        <begin position="136"/>
        <end position="155"/>
    </location>
</feature>
<evidence type="ECO:0000313" key="6">
    <source>
        <dbReference type="EMBL" id="MFB9991445.1"/>
    </source>
</evidence>
<evidence type="ECO:0000259" key="5">
    <source>
        <dbReference type="Pfam" id="PF13377"/>
    </source>
</evidence>
<evidence type="ECO:0000256" key="1">
    <source>
        <dbReference type="ARBA" id="ARBA00023015"/>
    </source>
</evidence>
<evidence type="ECO:0000313" key="7">
    <source>
        <dbReference type="Proteomes" id="UP001589733"/>
    </source>
</evidence>
<dbReference type="InterPro" id="IPR046335">
    <property type="entry name" value="LacI/GalR-like_sensor"/>
</dbReference>
<protein>
    <submittedName>
        <fullName evidence="6">Substrate-binding domain-containing protein</fullName>
    </submittedName>
</protein>
<accession>A0ABV6AXM0</accession>
<dbReference type="Proteomes" id="UP001589733">
    <property type="component" value="Unassembled WGS sequence"/>
</dbReference>
<evidence type="ECO:0000256" key="2">
    <source>
        <dbReference type="ARBA" id="ARBA00023125"/>
    </source>
</evidence>
<dbReference type="RefSeq" id="WP_380006461.1">
    <property type="nucleotide sequence ID" value="NZ_JBHLYR010000015.1"/>
</dbReference>
<keyword evidence="7" id="KW-1185">Reference proteome</keyword>
<dbReference type="PANTHER" id="PTHR30146:SF109">
    <property type="entry name" value="HTH-TYPE TRANSCRIPTIONAL REGULATOR GALS"/>
    <property type="match status" value="1"/>
</dbReference>
<dbReference type="PANTHER" id="PTHR30146">
    <property type="entry name" value="LACI-RELATED TRANSCRIPTIONAL REPRESSOR"/>
    <property type="match status" value="1"/>
</dbReference>
<dbReference type="Pfam" id="PF13377">
    <property type="entry name" value="Peripla_BP_3"/>
    <property type="match status" value="1"/>
</dbReference>
<reference evidence="6 7" key="1">
    <citation type="submission" date="2024-09" db="EMBL/GenBank/DDBJ databases">
        <authorList>
            <person name="Sun Q."/>
            <person name="Mori K."/>
        </authorList>
    </citation>
    <scope>NUCLEOTIDE SEQUENCE [LARGE SCALE GENOMIC DNA]</scope>
    <source>
        <strain evidence="6 7">JCM 13503</strain>
    </source>
</reference>
<sequence length="155" mass="16548">MSLGVILGLLLGKPLGVVGGVWLAVRLGVASLGLEALKQLLPSSQRPTAAVCANDLVAAGVLMAAREYELNVPKDFSVVGFDDIFLARLVTPALTTVNHNYSELARRALDALLASIEGESPDRTINVPTFLVKRESVAPHDTHGRRRTSVKSNRP</sequence>
<evidence type="ECO:0000256" key="4">
    <source>
        <dbReference type="SAM" id="MobiDB-lite"/>
    </source>
</evidence>
<dbReference type="InterPro" id="IPR028082">
    <property type="entry name" value="Peripla_BP_I"/>
</dbReference>
<keyword evidence="1" id="KW-0805">Transcription regulation</keyword>
<gene>
    <name evidence="6" type="ORF">ACFFLM_05605</name>
</gene>
<dbReference type="Gene3D" id="3.40.50.2300">
    <property type="match status" value="1"/>
</dbReference>
<dbReference type="CDD" id="cd06267">
    <property type="entry name" value="PBP1_LacI_sugar_binding-like"/>
    <property type="match status" value="1"/>
</dbReference>
<dbReference type="Pfam" id="PF06965">
    <property type="entry name" value="Na_H_antiport_1"/>
    <property type="match status" value="1"/>
</dbReference>
<comment type="caution">
    <text evidence="6">The sequence shown here is derived from an EMBL/GenBank/DDBJ whole genome shotgun (WGS) entry which is preliminary data.</text>
</comment>
<keyword evidence="2" id="KW-0238">DNA-binding</keyword>
<feature type="domain" description="Transcriptional regulator LacI/GalR-like sensor" evidence="5">
    <location>
        <begin position="35"/>
        <end position="137"/>
    </location>
</feature>
<dbReference type="SUPFAM" id="SSF53822">
    <property type="entry name" value="Periplasmic binding protein-like I"/>
    <property type="match status" value="1"/>
</dbReference>
<feature type="compositionally biased region" description="Basic residues" evidence="4">
    <location>
        <begin position="143"/>
        <end position="155"/>
    </location>
</feature>
<dbReference type="EMBL" id="JBHLYR010000015">
    <property type="protein sequence ID" value="MFB9991445.1"/>
    <property type="molecule type" value="Genomic_DNA"/>
</dbReference>
<proteinExistence type="predicted"/>